<sequence>MTATNKKLEKGKKLKNKEKKIKAKKVRKVEISGKISKKEKNVVPPTNSNENTSMQISSNIDYNSLQKTFMLATNKKLEKAKKLKKEQKIKGKKIRKVEISGKIPEKGTNVVPSTSSNENTNMQISSGIDYNSLQILRYRISEKFNSERHLFLKKDPTNHCSLIIANIPPYITLVTLGRILAELGSGRPDETIAQRGTAANDKITEGFYTASARLKSEDAVEQALLNCEKIPFLCLSSMDVELTHNGAAKLCDEYRKSFKTVTELQENVDSYMKKHDAKILEEKQKAKKMANVPDEDGWITVTKSHYKPVPRAIVVKNKEDLLKLSKKKKRVEESIAFYSFQLKQSKLKHLEELRRKFAEDKKKLAIAKAARKFRPT</sequence>
<reference evidence="5" key="1">
    <citation type="submission" date="2013-10" db="EMBL/GenBank/DDBJ databases">
        <title>Genome sequencing of Onchocerca volvulus.</title>
        <authorList>
            <person name="Cotton J."/>
            <person name="Tsai J."/>
            <person name="Stanley E."/>
            <person name="Tracey A."/>
            <person name="Holroyd N."/>
            <person name="Lustigman S."/>
            <person name="Berriman M."/>
        </authorList>
    </citation>
    <scope>NUCLEOTIDE SEQUENCE</scope>
</reference>
<dbReference type="EnsemblMetazoa" id="OVOC11649.1">
    <property type="protein sequence ID" value="OVOC11649.1"/>
    <property type="gene ID" value="WBGene00248458"/>
</dbReference>
<evidence type="ECO:0000259" key="3">
    <source>
        <dbReference type="Pfam" id="PF12923"/>
    </source>
</evidence>
<evidence type="ECO:0000313" key="5">
    <source>
        <dbReference type="Proteomes" id="UP000024404"/>
    </source>
</evidence>
<dbReference type="OMA" id="TVTKSHY"/>
<dbReference type="InterPro" id="IPR024326">
    <property type="entry name" value="RRP7_C"/>
</dbReference>
<dbReference type="GO" id="GO:0000028">
    <property type="term" value="P:ribosomal small subunit assembly"/>
    <property type="evidence" value="ECO:0007669"/>
    <property type="project" value="TreeGrafter"/>
</dbReference>
<accession>A0A2K6VJJ4</accession>
<dbReference type="Proteomes" id="UP000024404">
    <property type="component" value="Unassembled WGS sequence"/>
</dbReference>
<dbReference type="GO" id="GO:0034456">
    <property type="term" value="C:UTP-C complex"/>
    <property type="evidence" value="ECO:0007669"/>
    <property type="project" value="TreeGrafter"/>
</dbReference>
<keyword evidence="5" id="KW-1185">Reference proteome</keyword>
<organism evidence="4 5">
    <name type="scientific">Onchocerca volvulus</name>
    <dbReference type="NCBI Taxonomy" id="6282"/>
    <lineage>
        <taxon>Eukaryota</taxon>
        <taxon>Metazoa</taxon>
        <taxon>Ecdysozoa</taxon>
        <taxon>Nematoda</taxon>
        <taxon>Chromadorea</taxon>
        <taxon>Rhabditida</taxon>
        <taxon>Spirurina</taxon>
        <taxon>Spiruromorpha</taxon>
        <taxon>Filarioidea</taxon>
        <taxon>Onchocercidae</taxon>
        <taxon>Onchocerca</taxon>
    </lineage>
</organism>
<feature type="compositionally biased region" description="Basic residues" evidence="2">
    <location>
        <begin position="9"/>
        <end position="25"/>
    </location>
</feature>
<dbReference type="CDD" id="cd12932">
    <property type="entry name" value="RRP7_like"/>
    <property type="match status" value="1"/>
</dbReference>
<dbReference type="STRING" id="6282.A0A2K6VJJ4"/>
<dbReference type="GO" id="GO:0032545">
    <property type="term" value="C:CURI complex"/>
    <property type="evidence" value="ECO:0007669"/>
    <property type="project" value="TreeGrafter"/>
</dbReference>
<dbReference type="AlphaFoldDB" id="A0A2K6VJJ4"/>
<protein>
    <submittedName>
        <fullName evidence="4">RRP7 domain-containing protein</fullName>
    </submittedName>
</protein>
<reference evidence="4" key="2">
    <citation type="submission" date="2018-02" db="UniProtKB">
        <authorList>
            <consortium name="EnsemblMetazoa"/>
        </authorList>
    </citation>
    <scope>IDENTIFICATION</scope>
</reference>
<dbReference type="Gene3D" id="6.10.250.1770">
    <property type="match status" value="1"/>
</dbReference>
<feature type="region of interest" description="Disordered" evidence="2">
    <location>
        <begin position="1"/>
        <end position="25"/>
    </location>
</feature>
<dbReference type="GO" id="GO:0006364">
    <property type="term" value="P:rRNA processing"/>
    <property type="evidence" value="ECO:0007669"/>
    <property type="project" value="TreeGrafter"/>
</dbReference>
<dbReference type="EMBL" id="CMVM020000002">
    <property type="status" value="NOT_ANNOTATED_CDS"/>
    <property type="molecule type" value="Genomic_DNA"/>
</dbReference>
<dbReference type="PANTHER" id="PTHR13191">
    <property type="entry name" value="RIBOSOMAL RNA PROCESSING PROTEIN 7-RELATED"/>
    <property type="match status" value="1"/>
</dbReference>
<name>A0A2K6VJJ4_ONCVO</name>
<comment type="similarity">
    <text evidence="1">Belongs to the RRP7 family.</text>
</comment>
<evidence type="ECO:0000256" key="2">
    <source>
        <dbReference type="SAM" id="MobiDB-lite"/>
    </source>
</evidence>
<evidence type="ECO:0000256" key="1">
    <source>
        <dbReference type="ARBA" id="ARBA00006110"/>
    </source>
</evidence>
<proteinExistence type="inferred from homology"/>
<dbReference type="InterPro" id="IPR040446">
    <property type="entry name" value="RRP7"/>
</dbReference>
<dbReference type="PANTHER" id="PTHR13191:SF0">
    <property type="entry name" value="RIBOSOMAL RNA-PROCESSING PROTEIN 7 HOMOLOG A-RELATED"/>
    <property type="match status" value="1"/>
</dbReference>
<evidence type="ECO:0000313" key="4">
    <source>
        <dbReference type="EnsemblMetazoa" id="OVOC11649.1"/>
    </source>
</evidence>
<dbReference type="Pfam" id="PF12923">
    <property type="entry name" value="RRP7"/>
    <property type="match status" value="1"/>
</dbReference>
<feature type="domain" description="Ribosomal RNA-processing protein 7 C-terminal" evidence="3">
    <location>
        <begin position="257"/>
        <end position="375"/>
    </location>
</feature>